<gene>
    <name evidence="2" type="ORF">METZ01_LOCUS399059</name>
</gene>
<feature type="non-terminal residue" evidence="2">
    <location>
        <position position="158"/>
    </location>
</feature>
<dbReference type="InterPro" id="IPR032710">
    <property type="entry name" value="NTF2-like_dom_sf"/>
</dbReference>
<dbReference type="Gene3D" id="3.10.450.50">
    <property type="match status" value="1"/>
</dbReference>
<accession>A0A382VJL8</accession>
<evidence type="ECO:0000313" key="2">
    <source>
        <dbReference type="EMBL" id="SVD46205.1"/>
    </source>
</evidence>
<dbReference type="EMBL" id="UINC01152168">
    <property type="protein sequence ID" value="SVD46205.1"/>
    <property type="molecule type" value="Genomic_DNA"/>
</dbReference>
<sequence length="158" mass="18262">MKEKLNLIIVLVVLVAIGTYIYMGGEPAKKYIESSGKFMPGEDNELNGNAYVLADDKYMDLVQTSTDAYNAKDWDAMKALYNDEFAEWGDENIPKYFDEMESVDMNISAMVPIHLKGDDKKMVFTWSTEDRKWKNGSKKRLRLFEIYNINDEGKLMGW</sequence>
<feature type="transmembrane region" description="Helical" evidence="1">
    <location>
        <begin position="6"/>
        <end position="23"/>
    </location>
</feature>
<keyword evidence="1" id="KW-1133">Transmembrane helix</keyword>
<evidence type="ECO:0008006" key="3">
    <source>
        <dbReference type="Google" id="ProtNLM"/>
    </source>
</evidence>
<keyword evidence="1" id="KW-0812">Transmembrane</keyword>
<reference evidence="2" key="1">
    <citation type="submission" date="2018-05" db="EMBL/GenBank/DDBJ databases">
        <authorList>
            <person name="Lanie J.A."/>
            <person name="Ng W.-L."/>
            <person name="Kazmierczak K.M."/>
            <person name="Andrzejewski T.M."/>
            <person name="Davidsen T.M."/>
            <person name="Wayne K.J."/>
            <person name="Tettelin H."/>
            <person name="Glass J.I."/>
            <person name="Rusch D."/>
            <person name="Podicherti R."/>
            <person name="Tsui H.-C.T."/>
            <person name="Winkler M.E."/>
        </authorList>
    </citation>
    <scope>NUCLEOTIDE SEQUENCE</scope>
</reference>
<dbReference type="AlphaFoldDB" id="A0A382VJL8"/>
<evidence type="ECO:0000256" key="1">
    <source>
        <dbReference type="SAM" id="Phobius"/>
    </source>
</evidence>
<protein>
    <recommendedName>
        <fullName evidence="3">SnoaL-like domain-containing protein</fullName>
    </recommendedName>
</protein>
<name>A0A382VJL8_9ZZZZ</name>
<dbReference type="SUPFAM" id="SSF54427">
    <property type="entry name" value="NTF2-like"/>
    <property type="match status" value="1"/>
</dbReference>
<proteinExistence type="predicted"/>
<keyword evidence="1" id="KW-0472">Membrane</keyword>
<organism evidence="2">
    <name type="scientific">marine metagenome</name>
    <dbReference type="NCBI Taxonomy" id="408172"/>
    <lineage>
        <taxon>unclassified sequences</taxon>
        <taxon>metagenomes</taxon>
        <taxon>ecological metagenomes</taxon>
    </lineage>
</organism>